<dbReference type="AlphaFoldDB" id="A0A8H7PT35"/>
<dbReference type="Proteomes" id="UP000654370">
    <property type="component" value="Unassembled WGS sequence"/>
</dbReference>
<keyword evidence="2" id="KW-1133">Transmembrane helix</keyword>
<feature type="compositionally biased region" description="Basic and acidic residues" evidence="1">
    <location>
        <begin position="391"/>
        <end position="402"/>
    </location>
</feature>
<dbReference type="OrthoDB" id="2339353at2759"/>
<accession>A0A8H7PT35</accession>
<organism evidence="3 4">
    <name type="scientific">Mortierella isabellina</name>
    <name type="common">Filamentous fungus</name>
    <name type="synonym">Umbelopsis isabellina</name>
    <dbReference type="NCBI Taxonomy" id="91625"/>
    <lineage>
        <taxon>Eukaryota</taxon>
        <taxon>Fungi</taxon>
        <taxon>Fungi incertae sedis</taxon>
        <taxon>Mucoromycota</taxon>
        <taxon>Mucoromycotina</taxon>
        <taxon>Umbelopsidomycetes</taxon>
        <taxon>Umbelopsidales</taxon>
        <taxon>Umbelopsidaceae</taxon>
        <taxon>Umbelopsis</taxon>
    </lineage>
</organism>
<reference evidence="3" key="1">
    <citation type="submission" date="2020-12" db="EMBL/GenBank/DDBJ databases">
        <title>Metabolic potential, ecology and presence of endohyphal bacteria is reflected in genomic diversity of Mucoromycotina.</title>
        <authorList>
            <person name="Muszewska A."/>
            <person name="Okrasinska A."/>
            <person name="Steczkiewicz K."/>
            <person name="Drgas O."/>
            <person name="Orlowska M."/>
            <person name="Perlinska-Lenart U."/>
            <person name="Aleksandrzak-Piekarczyk T."/>
            <person name="Szatraj K."/>
            <person name="Zielenkiewicz U."/>
            <person name="Pilsyk S."/>
            <person name="Malc E."/>
            <person name="Mieczkowski P."/>
            <person name="Kruszewska J.S."/>
            <person name="Biernat P."/>
            <person name="Pawlowska J."/>
        </authorList>
    </citation>
    <scope>NUCLEOTIDE SEQUENCE</scope>
    <source>
        <strain evidence="3">WA0000067209</strain>
    </source>
</reference>
<dbReference type="EMBL" id="JAEPQZ010000006">
    <property type="protein sequence ID" value="KAG2179792.1"/>
    <property type="molecule type" value="Genomic_DNA"/>
</dbReference>
<evidence type="ECO:0000313" key="4">
    <source>
        <dbReference type="Proteomes" id="UP000654370"/>
    </source>
</evidence>
<sequence>MFFIREAFVRKPFEKKSLVYVRGMTALLLTAVCFAYFVYLAIQVYEDQPLIKLLAVNLTDSYPSPDIEMCSANSPLRLWYCDIVKMDWSIERRNNCTGLVKKGVYSPTMFCQIYQANGSIEFGLDSFQQQPSSQVRRIDFYWEIDNLTASVSQTIAIPALSLQLYDPKFNPWYTGDIATWIPRQFQAYRDITMGVAKATTMQRYTTDIYFTPQVYKAIRPYDFGSLLGMIAQYVDIPTVSTNWLAWPLHFNSNFSNTAMTGQFSIQLASGTMNIQQEQRQHTILSLLALGGGAFGLVNILYVILFGMNRLTPWGLVHRIPFFFEAKPIPAYARSDYLELVKTRTPSIRSSGFHNVDLEKAPLTDYHRWAEKVQDEHPLPDAPSIEPSSVTADDKSFHATSERPLDLEARVQELERILADYFLDTKHLDRMRRKSYRHSTT</sequence>
<feature type="region of interest" description="Disordered" evidence="1">
    <location>
        <begin position="374"/>
        <end position="402"/>
    </location>
</feature>
<protein>
    <submittedName>
        <fullName evidence="3">Uncharacterized protein</fullName>
    </submittedName>
</protein>
<keyword evidence="2" id="KW-0472">Membrane</keyword>
<feature type="transmembrane region" description="Helical" evidence="2">
    <location>
        <begin position="283"/>
        <end position="304"/>
    </location>
</feature>
<keyword evidence="4" id="KW-1185">Reference proteome</keyword>
<evidence type="ECO:0000256" key="2">
    <source>
        <dbReference type="SAM" id="Phobius"/>
    </source>
</evidence>
<keyword evidence="2" id="KW-0812">Transmembrane</keyword>
<evidence type="ECO:0000313" key="3">
    <source>
        <dbReference type="EMBL" id="KAG2179792.1"/>
    </source>
</evidence>
<name>A0A8H7PT35_MORIS</name>
<feature type="transmembrane region" description="Helical" evidence="2">
    <location>
        <begin position="20"/>
        <end position="42"/>
    </location>
</feature>
<comment type="caution">
    <text evidence="3">The sequence shown here is derived from an EMBL/GenBank/DDBJ whole genome shotgun (WGS) entry which is preliminary data.</text>
</comment>
<gene>
    <name evidence="3" type="ORF">INT43_003575</name>
</gene>
<evidence type="ECO:0000256" key="1">
    <source>
        <dbReference type="SAM" id="MobiDB-lite"/>
    </source>
</evidence>
<proteinExistence type="predicted"/>